<evidence type="ECO:0000313" key="5">
    <source>
        <dbReference type="Proteomes" id="UP001239759"/>
    </source>
</evidence>
<dbReference type="Proteomes" id="UP001239759">
    <property type="component" value="Unassembled WGS sequence"/>
</dbReference>
<evidence type="ECO:0008006" key="6">
    <source>
        <dbReference type="Google" id="ProtNLM"/>
    </source>
</evidence>
<keyword evidence="1" id="KW-0732">Signal</keyword>
<organism evidence="3 4">
    <name type="scientific">Corynebacterium pseudodiphtheriticum</name>
    <dbReference type="NCBI Taxonomy" id="37637"/>
    <lineage>
        <taxon>Bacteria</taxon>
        <taxon>Bacillati</taxon>
        <taxon>Actinomycetota</taxon>
        <taxon>Actinomycetes</taxon>
        <taxon>Mycobacteriales</taxon>
        <taxon>Corynebacteriaceae</taxon>
        <taxon>Corynebacterium</taxon>
    </lineage>
</organism>
<protein>
    <recommendedName>
        <fullName evidence="6">CAP domain-containing protein</fullName>
    </recommendedName>
</protein>
<dbReference type="EMBL" id="JASNVH010000012">
    <property type="protein sequence ID" value="MDK4307500.1"/>
    <property type="molecule type" value="Genomic_DNA"/>
</dbReference>
<dbReference type="EMBL" id="JASNUQ010000001">
    <property type="protein sequence ID" value="MDK4289201.1"/>
    <property type="molecule type" value="Genomic_DNA"/>
</dbReference>
<evidence type="ECO:0000256" key="1">
    <source>
        <dbReference type="SAM" id="SignalP"/>
    </source>
</evidence>
<keyword evidence="5" id="KW-1185">Reference proteome</keyword>
<feature type="signal peptide" evidence="1">
    <location>
        <begin position="1"/>
        <end position="27"/>
    </location>
</feature>
<comment type="caution">
    <text evidence="3">The sequence shown here is derived from an EMBL/GenBank/DDBJ whole genome shotgun (WGS) entry which is preliminary data.</text>
</comment>
<evidence type="ECO:0000313" key="2">
    <source>
        <dbReference type="EMBL" id="MDK4289201.1"/>
    </source>
</evidence>
<evidence type="ECO:0000313" key="4">
    <source>
        <dbReference type="Proteomes" id="UP001224412"/>
    </source>
</evidence>
<dbReference type="RefSeq" id="WP_023019749.1">
    <property type="nucleotide sequence ID" value="NZ_CP137212.1"/>
</dbReference>
<proteinExistence type="predicted"/>
<name>A0AAP4F9P7_9CORY</name>
<gene>
    <name evidence="2" type="ORF">QPX23_00390</name>
    <name evidence="3" type="ORF">QPX42_08110</name>
</gene>
<sequence length="163" mass="17190">MAFSRKFFTALAATTVISAGIPAAASAQPASSAQPNPVWPTPEVLTAGSSAASAGVASWSLEQATKLHLLAMGHHRNEEAQRIAQDWANQAARGEVEFHANVGRGHTAHDRGTGNIYRLAPHEAAQRIAWLLSPTNRTGDGKGFGVSGVDAHGNVYLAEFFLH</sequence>
<reference evidence="3 5" key="1">
    <citation type="submission" date="2023-05" db="EMBL/GenBank/DDBJ databases">
        <title>Metabolic capabilities are highly conserved among human nasal-associated Corynebacterium species in pangenomic analyses.</title>
        <authorList>
            <person name="Tran T.H."/>
            <person name="Roberts A.Q."/>
            <person name="Escapa I.F."/>
            <person name="Gao W."/>
            <person name="Conlan S."/>
            <person name="Kong H."/>
            <person name="Segre J.A."/>
            <person name="Kelly M.S."/>
            <person name="Lemon K.P."/>
        </authorList>
    </citation>
    <scope>NUCLEOTIDE SEQUENCE</scope>
    <source>
        <strain evidence="3">KPL2773</strain>
        <strain evidence="2 5">KPL3772</strain>
    </source>
</reference>
<feature type="chain" id="PRO_5042991263" description="CAP domain-containing protein" evidence="1">
    <location>
        <begin position="28"/>
        <end position="163"/>
    </location>
</feature>
<accession>A0AAP4F9P7</accession>
<dbReference type="GeneID" id="42782618"/>
<dbReference type="AlphaFoldDB" id="A0AAP4F9P7"/>
<dbReference type="Proteomes" id="UP001224412">
    <property type="component" value="Unassembled WGS sequence"/>
</dbReference>
<evidence type="ECO:0000313" key="3">
    <source>
        <dbReference type="EMBL" id="MDK4307500.1"/>
    </source>
</evidence>